<evidence type="ECO:0000313" key="1">
    <source>
        <dbReference type="EMBL" id="CAE8704459.1"/>
    </source>
</evidence>
<accession>A0A813KGP7</accession>
<protein>
    <submittedName>
        <fullName evidence="1">Uncharacterized protein</fullName>
    </submittedName>
</protein>
<proteinExistence type="predicted"/>
<organism evidence="1 2">
    <name type="scientific">Polarella glacialis</name>
    <name type="common">Dinoflagellate</name>
    <dbReference type="NCBI Taxonomy" id="89957"/>
    <lineage>
        <taxon>Eukaryota</taxon>
        <taxon>Sar</taxon>
        <taxon>Alveolata</taxon>
        <taxon>Dinophyceae</taxon>
        <taxon>Suessiales</taxon>
        <taxon>Suessiaceae</taxon>
        <taxon>Polarella</taxon>
    </lineage>
</organism>
<comment type="caution">
    <text evidence="1">The sequence shown here is derived from an EMBL/GenBank/DDBJ whole genome shotgun (WGS) entry which is preliminary data.</text>
</comment>
<dbReference type="AlphaFoldDB" id="A0A813KGP7"/>
<sequence length="62" mass="7247">APLGVLRRSTSCRWRRRLTRLKQDPPTPALLLRPKLSRMKDSLWLAAARRLSSPPLSRRSWL</sequence>
<evidence type="ECO:0000313" key="2">
    <source>
        <dbReference type="Proteomes" id="UP000626109"/>
    </source>
</evidence>
<reference evidence="1" key="1">
    <citation type="submission" date="2021-02" db="EMBL/GenBank/DDBJ databases">
        <authorList>
            <person name="Dougan E. K."/>
            <person name="Rhodes N."/>
            <person name="Thang M."/>
            <person name="Chan C."/>
        </authorList>
    </citation>
    <scope>NUCLEOTIDE SEQUENCE</scope>
</reference>
<gene>
    <name evidence="1" type="ORF">PGLA2088_LOCUS33177</name>
</gene>
<name>A0A813KGP7_POLGL</name>
<dbReference type="EMBL" id="CAJNNW010030784">
    <property type="protein sequence ID" value="CAE8704459.1"/>
    <property type="molecule type" value="Genomic_DNA"/>
</dbReference>
<feature type="non-terminal residue" evidence="1">
    <location>
        <position position="1"/>
    </location>
</feature>
<dbReference type="Proteomes" id="UP000626109">
    <property type="component" value="Unassembled WGS sequence"/>
</dbReference>